<reference evidence="2" key="1">
    <citation type="journal article" date="2020" name="Nat. Commun.">
        <title>Large-scale genome sequencing of mycorrhizal fungi provides insights into the early evolution of symbiotic traits.</title>
        <authorList>
            <person name="Miyauchi S."/>
            <person name="Kiss E."/>
            <person name="Kuo A."/>
            <person name="Drula E."/>
            <person name="Kohler A."/>
            <person name="Sanchez-Garcia M."/>
            <person name="Morin E."/>
            <person name="Andreopoulos B."/>
            <person name="Barry K.W."/>
            <person name="Bonito G."/>
            <person name="Buee M."/>
            <person name="Carver A."/>
            <person name="Chen C."/>
            <person name="Cichocki N."/>
            <person name="Clum A."/>
            <person name="Culley D."/>
            <person name="Crous P.W."/>
            <person name="Fauchery L."/>
            <person name="Girlanda M."/>
            <person name="Hayes R.D."/>
            <person name="Keri Z."/>
            <person name="LaButti K."/>
            <person name="Lipzen A."/>
            <person name="Lombard V."/>
            <person name="Magnuson J."/>
            <person name="Maillard F."/>
            <person name="Murat C."/>
            <person name="Nolan M."/>
            <person name="Ohm R.A."/>
            <person name="Pangilinan J."/>
            <person name="Pereira M.F."/>
            <person name="Perotto S."/>
            <person name="Peter M."/>
            <person name="Pfister S."/>
            <person name="Riley R."/>
            <person name="Sitrit Y."/>
            <person name="Stielow J.B."/>
            <person name="Szollosi G."/>
            <person name="Zifcakova L."/>
            <person name="Stursova M."/>
            <person name="Spatafora J.W."/>
            <person name="Tedersoo L."/>
            <person name="Vaario L.M."/>
            <person name="Yamada A."/>
            <person name="Yan M."/>
            <person name="Wang P."/>
            <person name="Xu J."/>
            <person name="Bruns T."/>
            <person name="Baldrian P."/>
            <person name="Vilgalys R."/>
            <person name="Dunand C."/>
            <person name="Henrissat B."/>
            <person name="Grigoriev I.V."/>
            <person name="Hibbett D."/>
            <person name="Nagy L.G."/>
            <person name="Martin F.M."/>
        </authorList>
    </citation>
    <scope>NUCLEOTIDE SEQUENCE</scope>
    <source>
        <strain evidence="2">UH-Tt-Lm1</strain>
    </source>
</reference>
<comment type="caution">
    <text evidence="2">The sequence shown here is derived from an EMBL/GenBank/DDBJ whole genome shotgun (WGS) entry which is preliminary data.</text>
</comment>
<evidence type="ECO:0000313" key="3">
    <source>
        <dbReference type="Proteomes" id="UP000736335"/>
    </source>
</evidence>
<evidence type="ECO:0000256" key="1">
    <source>
        <dbReference type="SAM" id="MobiDB-lite"/>
    </source>
</evidence>
<dbReference type="AlphaFoldDB" id="A0A9P6HIV7"/>
<evidence type="ECO:0000313" key="2">
    <source>
        <dbReference type="EMBL" id="KAF9787782.1"/>
    </source>
</evidence>
<dbReference type="Proteomes" id="UP000736335">
    <property type="component" value="Unassembled WGS sequence"/>
</dbReference>
<feature type="compositionally biased region" description="Low complexity" evidence="1">
    <location>
        <begin position="98"/>
        <end position="113"/>
    </location>
</feature>
<feature type="compositionally biased region" description="Low complexity" evidence="1">
    <location>
        <begin position="57"/>
        <end position="74"/>
    </location>
</feature>
<feature type="region of interest" description="Disordered" evidence="1">
    <location>
        <begin position="98"/>
        <end position="136"/>
    </location>
</feature>
<keyword evidence="3" id="KW-1185">Reference proteome</keyword>
<name>A0A9P6HIV7_9AGAM</name>
<feature type="region of interest" description="Disordered" evidence="1">
    <location>
        <begin position="57"/>
        <end position="77"/>
    </location>
</feature>
<reference evidence="2" key="2">
    <citation type="submission" date="2020-11" db="EMBL/GenBank/DDBJ databases">
        <authorList>
            <consortium name="DOE Joint Genome Institute"/>
            <person name="Kuo A."/>
            <person name="Miyauchi S."/>
            <person name="Kiss E."/>
            <person name="Drula E."/>
            <person name="Kohler A."/>
            <person name="Sanchez-Garcia M."/>
            <person name="Andreopoulos B."/>
            <person name="Barry K.W."/>
            <person name="Bonito G."/>
            <person name="Buee M."/>
            <person name="Carver A."/>
            <person name="Chen C."/>
            <person name="Cichocki N."/>
            <person name="Clum A."/>
            <person name="Culley D."/>
            <person name="Crous P.W."/>
            <person name="Fauchery L."/>
            <person name="Girlanda M."/>
            <person name="Hayes R."/>
            <person name="Keri Z."/>
            <person name="Labutti K."/>
            <person name="Lipzen A."/>
            <person name="Lombard V."/>
            <person name="Magnuson J."/>
            <person name="Maillard F."/>
            <person name="Morin E."/>
            <person name="Murat C."/>
            <person name="Nolan M."/>
            <person name="Ohm R."/>
            <person name="Pangilinan J."/>
            <person name="Pereira M."/>
            <person name="Perotto S."/>
            <person name="Peter M."/>
            <person name="Riley R."/>
            <person name="Sitrit Y."/>
            <person name="Stielow B."/>
            <person name="Szollosi G."/>
            <person name="Zifcakova L."/>
            <person name="Stursova M."/>
            <person name="Spatafora J.W."/>
            <person name="Tedersoo L."/>
            <person name="Vaario L.-M."/>
            <person name="Yamada A."/>
            <person name="Yan M."/>
            <person name="Wang P."/>
            <person name="Xu J."/>
            <person name="Bruns T."/>
            <person name="Baldrian P."/>
            <person name="Vilgalys R."/>
            <person name="Henrissat B."/>
            <person name="Grigoriev I.V."/>
            <person name="Hibbett D."/>
            <person name="Nagy L.G."/>
            <person name="Martin F.M."/>
        </authorList>
    </citation>
    <scope>NUCLEOTIDE SEQUENCE</scope>
    <source>
        <strain evidence="2">UH-Tt-Lm1</strain>
    </source>
</reference>
<accession>A0A9P6HIV7</accession>
<dbReference type="OrthoDB" id="3215907at2759"/>
<sequence length="276" mass="30459">MSQSYLPPPPTSNHLDFNQKSRLIKSTRKLGQVLGTTPYLLETTAEIQLSFLPIESRTSSPTPSFASTSSAESVKSLKRSRRQASIFGYPAMVHSASSSTSSLSLPGNMSSSSVDLPSTRSIPAPRRSKDVHRPPPLVLHLNPVLVSPDDHRIKKPQLSPLTSPPTFDIDDFPLSPMTPNSNALFHQKKEVDAKRKKMSKINRTFGENVPSELIFPVPIHPTPLATARPTPAVRNRRSMSVSTAQVWSTGTQGWVGEWNRGNIREVQAQLRQLKAR</sequence>
<organism evidence="2 3">
    <name type="scientific">Thelephora terrestris</name>
    <dbReference type="NCBI Taxonomy" id="56493"/>
    <lineage>
        <taxon>Eukaryota</taxon>
        <taxon>Fungi</taxon>
        <taxon>Dikarya</taxon>
        <taxon>Basidiomycota</taxon>
        <taxon>Agaricomycotina</taxon>
        <taxon>Agaricomycetes</taxon>
        <taxon>Thelephorales</taxon>
        <taxon>Thelephoraceae</taxon>
        <taxon>Thelephora</taxon>
    </lineage>
</organism>
<proteinExistence type="predicted"/>
<dbReference type="EMBL" id="WIUZ02000004">
    <property type="protein sequence ID" value="KAF9787782.1"/>
    <property type="molecule type" value="Genomic_DNA"/>
</dbReference>
<gene>
    <name evidence="2" type="ORF">BJ322DRAFT_579125</name>
</gene>
<protein>
    <submittedName>
        <fullName evidence="2">Uncharacterized protein</fullName>
    </submittedName>
</protein>